<dbReference type="AlphaFoldDB" id="A0A918ASQ7"/>
<protein>
    <submittedName>
        <fullName evidence="1">Uncharacterized protein</fullName>
    </submittedName>
</protein>
<keyword evidence="2" id="KW-1185">Reference proteome</keyword>
<gene>
    <name evidence="1" type="ORF">GCM10010185_60330</name>
</gene>
<organism evidence="1 2">
    <name type="scientific">Saccharothrix coeruleofusca</name>
    <dbReference type="NCBI Taxonomy" id="33919"/>
    <lineage>
        <taxon>Bacteria</taxon>
        <taxon>Bacillati</taxon>
        <taxon>Actinomycetota</taxon>
        <taxon>Actinomycetes</taxon>
        <taxon>Pseudonocardiales</taxon>
        <taxon>Pseudonocardiaceae</taxon>
        <taxon>Saccharothrix</taxon>
    </lineage>
</organism>
<name>A0A918ASQ7_9PSEU</name>
<reference evidence="1" key="2">
    <citation type="submission" date="2020-09" db="EMBL/GenBank/DDBJ databases">
        <authorList>
            <person name="Sun Q."/>
            <person name="Ohkuma M."/>
        </authorList>
    </citation>
    <scope>NUCLEOTIDE SEQUENCE</scope>
    <source>
        <strain evidence="1">JCM 3313</strain>
    </source>
</reference>
<dbReference type="Proteomes" id="UP000639606">
    <property type="component" value="Unassembled WGS sequence"/>
</dbReference>
<accession>A0A918ASQ7</accession>
<comment type="caution">
    <text evidence="1">The sequence shown here is derived from an EMBL/GenBank/DDBJ whole genome shotgun (WGS) entry which is preliminary data.</text>
</comment>
<evidence type="ECO:0000313" key="1">
    <source>
        <dbReference type="EMBL" id="GGP78486.1"/>
    </source>
</evidence>
<sequence>MFGSAAAVFALDAGGVLLVGGRAPSDTASFGGAGAFGRATSPRMIPCLCLSGALACTAGGSAVAVATTVANNDAVHFARTREVTTV</sequence>
<proteinExistence type="predicted"/>
<evidence type="ECO:0000313" key="2">
    <source>
        <dbReference type="Proteomes" id="UP000639606"/>
    </source>
</evidence>
<dbReference type="EMBL" id="BMRG01000018">
    <property type="protein sequence ID" value="GGP78486.1"/>
    <property type="molecule type" value="Genomic_DNA"/>
</dbReference>
<reference evidence="1" key="1">
    <citation type="journal article" date="2014" name="Int. J. Syst. Evol. Microbiol.">
        <title>Complete genome sequence of Corynebacterium casei LMG S-19264T (=DSM 44701T), isolated from a smear-ripened cheese.</title>
        <authorList>
            <consortium name="US DOE Joint Genome Institute (JGI-PGF)"/>
            <person name="Walter F."/>
            <person name="Albersmeier A."/>
            <person name="Kalinowski J."/>
            <person name="Ruckert C."/>
        </authorList>
    </citation>
    <scope>NUCLEOTIDE SEQUENCE</scope>
    <source>
        <strain evidence="1">JCM 3313</strain>
    </source>
</reference>